<dbReference type="RefSeq" id="WP_146866551.1">
    <property type="nucleotide sequence ID" value="NZ_BJTZ01000047.1"/>
</dbReference>
<evidence type="ECO:0000313" key="1">
    <source>
        <dbReference type="EMBL" id="GEK15918.1"/>
    </source>
</evidence>
<dbReference type="AlphaFoldDB" id="A0A510UMN7"/>
<evidence type="ECO:0008006" key="5">
    <source>
        <dbReference type="Google" id="ProtNLM"/>
    </source>
</evidence>
<reference evidence="2 4" key="2">
    <citation type="submission" date="2019-11" db="EMBL/GenBank/DDBJ databases">
        <title>Using colonization assays and comparative genomics to discover symbiosis behaviors and factors in Vibrio fischeri.</title>
        <authorList>
            <person name="Bongrand C."/>
            <person name="Moriano-Gutierrez S."/>
            <person name="Arevalo P."/>
            <person name="Mcfall-Ngai M."/>
            <person name="Visick K."/>
            <person name="Polz M.F."/>
            <person name="Ruby E.G."/>
        </authorList>
    </citation>
    <scope>NUCLEOTIDE SEQUENCE [LARGE SCALE GENOMIC DNA]</scope>
    <source>
        <strain evidence="2">Emors.4.1</strain>
        <strain evidence="4">emors.4.1</strain>
    </source>
</reference>
<dbReference type="InterPro" id="IPR013783">
    <property type="entry name" value="Ig-like_fold"/>
</dbReference>
<comment type="caution">
    <text evidence="1">The sequence shown here is derived from an EMBL/GenBank/DDBJ whole genome shotgun (WGS) entry which is preliminary data.</text>
</comment>
<dbReference type="Gene3D" id="2.60.40.10">
    <property type="entry name" value="Immunoglobulins"/>
    <property type="match status" value="1"/>
</dbReference>
<evidence type="ECO:0000313" key="3">
    <source>
        <dbReference type="Proteomes" id="UP000321787"/>
    </source>
</evidence>
<reference evidence="1 3" key="1">
    <citation type="submission" date="2019-07" db="EMBL/GenBank/DDBJ databases">
        <title>Whole genome shotgun sequence of Aliivibrio fischeri NBRC 101058.</title>
        <authorList>
            <person name="Hosoyama A."/>
            <person name="Uohara A."/>
            <person name="Ohji S."/>
            <person name="Ichikawa N."/>
        </authorList>
    </citation>
    <scope>NUCLEOTIDE SEQUENCE [LARGE SCALE GENOMIC DNA]</scope>
    <source>
        <strain evidence="1 3">NBRC 101058</strain>
    </source>
</reference>
<name>A0A510UMN7_ALIFS</name>
<evidence type="ECO:0000313" key="2">
    <source>
        <dbReference type="EMBL" id="MUK51220.1"/>
    </source>
</evidence>
<accession>A0A510UMN7</accession>
<gene>
    <name evidence="1" type="ORF">AFI02nite_39540</name>
    <name evidence="2" type="ORF">GNP88_19075</name>
</gene>
<dbReference type="EMBL" id="WOBN01000040">
    <property type="protein sequence ID" value="MUK51220.1"/>
    <property type="molecule type" value="Genomic_DNA"/>
</dbReference>
<protein>
    <recommendedName>
        <fullName evidence="5">Molecular chaperone</fullName>
    </recommendedName>
</protein>
<dbReference type="Proteomes" id="UP000321787">
    <property type="component" value="Unassembled WGS sequence"/>
</dbReference>
<evidence type="ECO:0000313" key="4">
    <source>
        <dbReference type="Proteomes" id="UP000448038"/>
    </source>
</evidence>
<sequence>MKTLRYSLLLAALYTYENVAAIGINSMVEFAHEGKGTFTISNSEDFRQFISVAVSSISIENGELVKTPYTRENIDSWSLIVRPARTIIDANLSKSFKVSYKPLSSELKDRDKMYQLTFIPTPYFAKGESIKHAVQVAIGFAPIFVVPAEKDQELDYDVTYDGESIQLNNHGNSYIRAFFDACPEFTKGKARESCTKIAYAMSGRRLTIPLTPNMVGASTIKVDISTHYLTYKNTLILQKNQTSKV</sequence>
<dbReference type="EMBL" id="BJTZ01000047">
    <property type="protein sequence ID" value="GEK15918.1"/>
    <property type="molecule type" value="Genomic_DNA"/>
</dbReference>
<proteinExistence type="predicted"/>
<organism evidence="1 3">
    <name type="scientific">Aliivibrio fischeri</name>
    <name type="common">Vibrio fischeri</name>
    <dbReference type="NCBI Taxonomy" id="668"/>
    <lineage>
        <taxon>Bacteria</taxon>
        <taxon>Pseudomonadati</taxon>
        <taxon>Pseudomonadota</taxon>
        <taxon>Gammaproteobacteria</taxon>
        <taxon>Vibrionales</taxon>
        <taxon>Vibrionaceae</taxon>
        <taxon>Aliivibrio</taxon>
    </lineage>
</organism>
<dbReference type="Proteomes" id="UP000448038">
    <property type="component" value="Unassembled WGS sequence"/>
</dbReference>